<protein>
    <recommendedName>
        <fullName evidence="3">TolB-like 6-blade propeller-like</fullName>
    </recommendedName>
</protein>
<evidence type="ECO:0000313" key="1">
    <source>
        <dbReference type="EMBL" id="SDC59272.1"/>
    </source>
</evidence>
<dbReference type="RefSeq" id="WP_169712692.1">
    <property type="nucleotide sequence ID" value="NZ_FNAC01000002.1"/>
</dbReference>
<evidence type="ECO:0000313" key="2">
    <source>
        <dbReference type="Proteomes" id="UP000199060"/>
    </source>
</evidence>
<dbReference type="Proteomes" id="UP000199060">
    <property type="component" value="Unassembled WGS sequence"/>
</dbReference>
<organism evidence="1 2">
    <name type="scientific">Algoriphagus faecimaris</name>
    <dbReference type="NCBI Taxonomy" id="686796"/>
    <lineage>
        <taxon>Bacteria</taxon>
        <taxon>Pseudomonadati</taxon>
        <taxon>Bacteroidota</taxon>
        <taxon>Cytophagia</taxon>
        <taxon>Cytophagales</taxon>
        <taxon>Cyclobacteriaceae</taxon>
        <taxon>Algoriphagus</taxon>
    </lineage>
</organism>
<proteinExistence type="predicted"/>
<dbReference type="EMBL" id="FNAC01000002">
    <property type="protein sequence ID" value="SDC59272.1"/>
    <property type="molecule type" value="Genomic_DNA"/>
</dbReference>
<dbReference type="STRING" id="686796.SAMN04488104_100277"/>
<dbReference type="Pfam" id="PF17170">
    <property type="entry name" value="DUF5128"/>
    <property type="match status" value="1"/>
</dbReference>
<keyword evidence="2" id="KW-1185">Reference proteome</keyword>
<sequence>MYFILIVLFLSCRDQTLNEINVSSIAVPYDKTTKASDFISKIEHFILPQEIAIGRIDKAVFYDSLYFFGDYDFCQCISVIDSSFNFVSNIKFFGEGPGEYKNIMDFTLNEDLKTIDILSINKVLRYSFQGQFIEEFKLPSLIYKFQHLSGNEYLVYKPEAMKAYNNRQESSILYVLNIESSETKNVLNPLNELEFPHLRERNNLTKQNGFILFSTSFLDTIYYYDYIGDLKHKRYFKSEKPLLPIEMLSTDESNMNILNNIDIQSKYRYHRANLFESKEFIITSFIDYELGSLIFDKGENTSLLFSELENDIDYGLKRIKPILIQGKTIIAINEPTAFVSIYENSDTPFESPFFEFTKSLTINSPLVLSKYHLK</sequence>
<evidence type="ECO:0008006" key="3">
    <source>
        <dbReference type="Google" id="ProtNLM"/>
    </source>
</evidence>
<reference evidence="2" key="1">
    <citation type="submission" date="2016-10" db="EMBL/GenBank/DDBJ databases">
        <authorList>
            <person name="Varghese N."/>
            <person name="Submissions S."/>
        </authorList>
    </citation>
    <scope>NUCLEOTIDE SEQUENCE [LARGE SCALE GENOMIC DNA]</scope>
    <source>
        <strain evidence="2">DSM 23095</strain>
    </source>
</reference>
<dbReference type="AlphaFoldDB" id="A0A1G6MUS8"/>
<accession>A0A1G6MUS8</accession>
<gene>
    <name evidence="1" type="ORF">SAMN04488104_100277</name>
</gene>
<name>A0A1G6MUS8_9BACT</name>